<dbReference type="InterPro" id="IPR050155">
    <property type="entry name" value="HAD-like_hydrolase_sf"/>
</dbReference>
<dbReference type="NCBIfam" id="TIGR01549">
    <property type="entry name" value="HAD-SF-IA-v1"/>
    <property type="match status" value="1"/>
</dbReference>
<proteinExistence type="predicted"/>
<dbReference type="SUPFAM" id="SSF56784">
    <property type="entry name" value="HAD-like"/>
    <property type="match status" value="1"/>
</dbReference>
<dbReference type="SFLD" id="SFLDG01135">
    <property type="entry name" value="C1.5.6:_HAD__Beta-PGM__Phospha"/>
    <property type="match status" value="1"/>
</dbReference>
<dbReference type="SFLD" id="SFLDG01129">
    <property type="entry name" value="C1.5:_HAD__Beta-PGM__Phosphata"/>
    <property type="match status" value="1"/>
</dbReference>
<dbReference type="Gene3D" id="3.40.50.1000">
    <property type="entry name" value="HAD superfamily/HAD-like"/>
    <property type="match status" value="1"/>
</dbReference>
<dbReference type="Pfam" id="PF13419">
    <property type="entry name" value="HAD_2"/>
    <property type="match status" value="1"/>
</dbReference>
<dbReference type="InterPro" id="IPR006439">
    <property type="entry name" value="HAD-SF_hydro_IA"/>
</dbReference>
<dbReference type="InterPro" id="IPR036412">
    <property type="entry name" value="HAD-like_sf"/>
</dbReference>
<accession>A0A4P7XFA7</accession>
<evidence type="ECO:0000313" key="1">
    <source>
        <dbReference type="EMBL" id="QCF25596.1"/>
    </source>
</evidence>
<dbReference type="OrthoDB" id="9782449at2"/>
<keyword evidence="1" id="KW-0378">Hydrolase</keyword>
<reference evidence="1 2" key="1">
    <citation type="submission" date="2018-07" db="EMBL/GenBank/DDBJ databases">
        <title>Marsedoiliclastica nanhaica gen. nov. sp. nov., a novel marine hydrocarbonoclastic bacterium isolated from an in-situ enriched hydrocarbon-degrading consortium in deep-sea sediment.</title>
        <authorList>
            <person name="Dong C."/>
            <person name="Ma T."/>
            <person name="Liu R."/>
            <person name="Shao Z."/>
        </authorList>
    </citation>
    <scope>NUCLEOTIDE SEQUENCE [LARGE SCALE GENOMIC DNA]</scope>
    <source>
        <strain evidence="2">soil36-7</strain>
    </source>
</reference>
<dbReference type="RefSeq" id="WP_136548037.1">
    <property type="nucleotide sequence ID" value="NZ_CP031093.1"/>
</dbReference>
<dbReference type="Proteomes" id="UP000298049">
    <property type="component" value="Chromosome"/>
</dbReference>
<dbReference type="InterPro" id="IPR023198">
    <property type="entry name" value="PGP-like_dom2"/>
</dbReference>
<dbReference type="PANTHER" id="PTHR43434:SF24">
    <property type="entry name" value="HYDROLASE-RELATED"/>
    <property type="match status" value="1"/>
</dbReference>
<dbReference type="GO" id="GO:0006281">
    <property type="term" value="P:DNA repair"/>
    <property type="evidence" value="ECO:0007669"/>
    <property type="project" value="TreeGrafter"/>
</dbReference>
<dbReference type="EMBL" id="CP031093">
    <property type="protein sequence ID" value="QCF25596.1"/>
    <property type="molecule type" value="Genomic_DNA"/>
</dbReference>
<dbReference type="SFLD" id="SFLDS00003">
    <property type="entry name" value="Haloacid_Dehalogenase"/>
    <property type="match status" value="1"/>
</dbReference>
<organism evidence="1 2">
    <name type="scientific">Hydrocarboniclastica marina</name>
    <dbReference type="NCBI Taxonomy" id="2259620"/>
    <lineage>
        <taxon>Bacteria</taxon>
        <taxon>Pseudomonadati</taxon>
        <taxon>Pseudomonadota</taxon>
        <taxon>Gammaproteobacteria</taxon>
        <taxon>Alteromonadales</taxon>
        <taxon>Alteromonadaceae</taxon>
        <taxon>Hydrocarboniclastica</taxon>
    </lineage>
</organism>
<dbReference type="KEGG" id="hmi:soil367_06505"/>
<keyword evidence="2" id="KW-1185">Reference proteome</keyword>
<dbReference type="InterPro" id="IPR023214">
    <property type="entry name" value="HAD_sf"/>
</dbReference>
<dbReference type="GO" id="GO:0005829">
    <property type="term" value="C:cytosol"/>
    <property type="evidence" value="ECO:0007669"/>
    <property type="project" value="TreeGrafter"/>
</dbReference>
<dbReference type="Gene3D" id="1.10.150.240">
    <property type="entry name" value="Putative phosphatase, domain 2"/>
    <property type="match status" value="1"/>
</dbReference>
<gene>
    <name evidence="1" type="ORF">soil367_06505</name>
</gene>
<evidence type="ECO:0000313" key="2">
    <source>
        <dbReference type="Proteomes" id="UP000298049"/>
    </source>
</evidence>
<protein>
    <submittedName>
        <fullName evidence="1">HAD family hydrolase</fullName>
    </submittedName>
</protein>
<dbReference type="NCBIfam" id="TIGR01509">
    <property type="entry name" value="HAD-SF-IA-v3"/>
    <property type="match status" value="1"/>
</dbReference>
<sequence>MSQYRAVIFDWDGTLVDSLDHITASLAAAAEDCGMPRRADHELRDIIGLGLAEALERLWPGITPSRMAALRQAYGHHFFSAVATPYSTFDGVSELLQGLSEARPALAVATGKSRAGLDRALIATGLSDYFRVTRCADETRSKPHPLMLDEILQELSIAPNEALMIGDTVYDLEMAARIGMPSIGVTWGVHDAAALVAHNPVRIVDHVSELKTFLAVNVRRFNPHVEDAVDE</sequence>
<dbReference type="PANTHER" id="PTHR43434">
    <property type="entry name" value="PHOSPHOGLYCOLATE PHOSPHATASE"/>
    <property type="match status" value="1"/>
</dbReference>
<name>A0A4P7XFA7_9ALTE</name>
<dbReference type="InterPro" id="IPR041492">
    <property type="entry name" value="HAD_2"/>
</dbReference>
<dbReference type="GO" id="GO:0008967">
    <property type="term" value="F:phosphoglycolate phosphatase activity"/>
    <property type="evidence" value="ECO:0007669"/>
    <property type="project" value="TreeGrafter"/>
</dbReference>
<dbReference type="AlphaFoldDB" id="A0A4P7XFA7"/>